<dbReference type="PROSITE" id="PS00132">
    <property type="entry name" value="CARBOXYPEPT_ZN_1"/>
    <property type="match status" value="1"/>
</dbReference>
<dbReference type="AlphaFoldDB" id="A0A8J6XZ54"/>
<evidence type="ECO:0000256" key="5">
    <source>
        <dbReference type="ARBA" id="ARBA00022723"/>
    </source>
</evidence>
<dbReference type="InterPro" id="IPR013783">
    <property type="entry name" value="Ig-like_fold"/>
</dbReference>
<evidence type="ECO:0000259" key="14">
    <source>
        <dbReference type="PROSITE" id="PS52035"/>
    </source>
</evidence>
<dbReference type="FunFam" id="3.40.630.10:FF:000084">
    <property type="entry name" value="Carboxypeptidase B2"/>
    <property type="match status" value="1"/>
</dbReference>
<keyword evidence="9" id="KW-0482">Metalloprotease</keyword>
<evidence type="ECO:0000313" key="16">
    <source>
        <dbReference type="Proteomes" id="UP000648239"/>
    </source>
</evidence>
<evidence type="ECO:0000256" key="7">
    <source>
        <dbReference type="ARBA" id="ARBA00022801"/>
    </source>
</evidence>
<dbReference type="PANTHER" id="PTHR11705:SF143">
    <property type="entry name" value="SLL0236 PROTEIN"/>
    <property type="match status" value="1"/>
</dbReference>
<dbReference type="InterPro" id="IPR013320">
    <property type="entry name" value="ConA-like_dom_sf"/>
</dbReference>
<feature type="active site" description="Proton donor/acceptor" evidence="12">
    <location>
        <position position="367"/>
    </location>
</feature>
<dbReference type="PROSITE" id="PS00133">
    <property type="entry name" value="CARBOXYPEPT_ZN_2"/>
    <property type="match status" value="1"/>
</dbReference>
<reference evidence="15 16" key="1">
    <citation type="submission" date="2020-08" db="EMBL/GenBank/DDBJ databases">
        <title>Acidobacteriota in marine sediments use diverse sulfur dissimilation pathways.</title>
        <authorList>
            <person name="Wasmund K."/>
        </authorList>
    </citation>
    <scope>NUCLEOTIDE SEQUENCE [LARGE SCALE GENOMIC DNA]</scope>
    <source>
        <strain evidence="15">MAG AM4</strain>
    </source>
</reference>
<evidence type="ECO:0000256" key="9">
    <source>
        <dbReference type="ARBA" id="ARBA00023049"/>
    </source>
</evidence>
<dbReference type="GO" id="GO:0005615">
    <property type="term" value="C:extracellular space"/>
    <property type="evidence" value="ECO:0007669"/>
    <property type="project" value="TreeGrafter"/>
</dbReference>
<keyword evidence="4" id="KW-0645">Protease</keyword>
<dbReference type="GO" id="GO:0004181">
    <property type="term" value="F:metallocarboxypeptidase activity"/>
    <property type="evidence" value="ECO:0007669"/>
    <property type="project" value="InterPro"/>
</dbReference>
<dbReference type="EMBL" id="JACXWD010000005">
    <property type="protein sequence ID" value="MBD3867028.1"/>
    <property type="molecule type" value="Genomic_DNA"/>
</dbReference>
<evidence type="ECO:0000313" key="15">
    <source>
        <dbReference type="EMBL" id="MBD3867028.1"/>
    </source>
</evidence>
<evidence type="ECO:0000256" key="10">
    <source>
        <dbReference type="ARBA" id="ARBA00050859"/>
    </source>
</evidence>
<evidence type="ECO:0000256" key="11">
    <source>
        <dbReference type="ARBA" id="ARBA00066554"/>
    </source>
</evidence>
<comment type="cofactor">
    <cofactor evidence="1">
        <name>Zn(2+)</name>
        <dbReference type="ChEBI" id="CHEBI:29105"/>
    </cofactor>
</comment>
<dbReference type="InterPro" id="IPR057246">
    <property type="entry name" value="CARBOXYPEPT_ZN_1"/>
</dbReference>
<dbReference type="Proteomes" id="UP000648239">
    <property type="component" value="Unassembled WGS sequence"/>
</dbReference>
<comment type="similarity">
    <text evidence="2 12">Belongs to the peptidase M14 family.</text>
</comment>
<dbReference type="SMART" id="SM00631">
    <property type="entry name" value="Zn_pept"/>
    <property type="match status" value="1"/>
</dbReference>
<gene>
    <name evidence="15" type="ORF">IFK94_02795</name>
</gene>
<proteinExistence type="inferred from homology"/>
<feature type="chain" id="PRO_5035236668" description="carboxypeptidase T" evidence="13">
    <location>
        <begin position="25"/>
        <end position="1192"/>
    </location>
</feature>
<dbReference type="EC" id="3.4.17.18" evidence="11"/>
<keyword evidence="3" id="KW-0121">Carboxypeptidase</keyword>
<dbReference type="InterPro" id="IPR057247">
    <property type="entry name" value="CARBOXYPEPT_ZN_2"/>
</dbReference>
<dbReference type="Gene3D" id="3.40.630.10">
    <property type="entry name" value="Zn peptidases"/>
    <property type="match status" value="1"/>
</dbReference>
<dbReference type="SUPFAM" id="SSF53187">
    <property type="entry name" value="Zn-dependent exopeptidases"/>
    <property type="match status" value="1"/>
</dbReference>
<comment type="caution">
    <text evidence="15">The sequence shown here is derived from an EMBL/GenBank/DDBJ whole genome shotgun (WGS) entry which is preliminary data.</text>
</comment>
<evidence type="ECO:0000256" key="1">
    <source>
        <dbReference type="ARBA" id="ARBA00001947"/>
    </source>
</evidence>
<dbReference type="InterPro" id="IPR033810">
    <property type="entry name" value="Carboxypeptidase_T"/>
</dbReference>
<evidence type="ECO:0000256" key="8">
    <source>
        <dbReference type="ARBA" id="ARBA00022833"/>
    </source>
</evidence>
<protein>
    <recommendedName>
        <fullName evidence="11">carboxypeptidase T</fullName>
        <ecNumber evidence="11">3.4.17.18</ecNumber>
    </recommendedName>
</protein>
<dbReference type="PRINTS" id="PR00765">
    <property type="entry name" value="CRBOXYPTASEA"/>
</dbReference>
<dbReference type="InterPro" id="IPR000834">
    <property type="entry name" value="Peptidase_M14"/>
</dbReference>
<dbReference type="Gene3D" id="2.60.120.260">
    <property type="entry name" value="Galactose-binding domain-like"/>
    <property type="match status" value="1"/>
</dbReference>
<organism evidence="15 16">
    <name type="scientific">Candidatus Polarisedimenticola svalbardensis</name>
    <dbReference type="NCBI Taxonomy" id="2886004"/>
    <lineage>
        <taxon>Bacteria</taxon>
        <taxon>Pseudomonadati</taxon>
        <taxon>Acidobacteriota</taxon>
        <taxon>Candidatus Polarisedimenticolia</taxon>
        <taxon>Candidatus Polarisedimenticolales</taxon>
        <taxon>Candidatus Polarisedimenticolaceae</taxon>
        <taxon>Candidatus Polarisedimenticola</taxon>
    </lineage>
</organism>
<dbReference type="Gene3D" id="2.60.40.1120">
    <property type="entry name" value="Carboxypeptidase-like, regulatory domain"/>
    <property type="match status" value="1"/>
</dbReference>
<comment type="catalytic activity">
    <reaction evidence="10">
        <text>Releases a C-terminal residue, which may be hydrophobic or positively charged.</text>
        <dbReference type="EC" id="3.4.17.18"/>
    </reaction>
</comment>
<dbReference type="GO" id="GO:0008270">
    <property type="term" value="F:zinc ion binding"/>
    <property type="evidence" value="ECO:0007669"/>
    <property type="project" value="InterPro"/>
</dbReference>
<sequence length="1192" mass="127785">MTCCVKTLSIVACFAFLFATAAGSADPSPDTTVYRFRLTGIDPAADIPYVDRLGMDIAGFNRKGRTVDLVGTNADMALLAEQGFEIVVLEDLTRTEETVAALSDYLNPAEVNARIDQYIADYPGLIIKTQYATTENGRPVYAMKVSDNAGAEEDEPAILFVGQHHAREVMTPEITMDIIDQLLTGYGFDPQITAWVESLEIWVIVSHNPDGADYVFTNSSGWRKNRRDNGDGNFGVDPNRNYPFQWGACNGSDGSTSSDTYRGPSPASEPETWQGIMELAREQRPAINLSYHTYSELVIMPYGCDGSYTPETPTFRDLSSSLATKLVSDTGAYWYEPGTGWEILYAVDGEMTDWFYGELGSFGMTVEANSSSQGFQPNYATWRDDTVARNRPGWRYLLDRFGGPIIQGHVTDACTGAPLEATTSLDEVVYTNGETPRTSEPSHGRIDWPVVPGTWNLRVALDGYVEQVRTLEVDLEPVLQEYRLVPTGSFGLTLSGFAIGDAAGDGDGEADPGEEFDLAVSLHNTGGNLTGVTATLSTTDPNVIIVDGASAYGTMATGAQADGDGFTVRLSGIAPDEAMALMSVTFGADQILCTSGESFALRITTGSRSCPSIGEPLDNDPAWQIQNSDPSGWAFGPPTGNGGSTGPAAAATGLNVYGTDLAGSYGDSAQYTLTTGPFDLRGVRHAELQYRRWLYNEAGFDIARIEISVDGGQNWSQIWSGFEYGEGWDLHRLDIEQLADFEDDVRFRFSLESDANTSRPGMYIDDISICGEDVPHAAGKLKYLSHTLDDSDPDGGNGNGIVDAGETVGLEITLQSNRDSVAEGVEAFLTTTTPGVTVRTGYAGYDDIPAAGTGISLAPGFSFTVDENACATHIQFQVEARWNGGGAASSFTVPVGELTQVELMQDDLETDQGWTVGGTATAGQWVREDPYFVDDGFGTAVQPENDTTADPGVLAWITANPRPKGNFNPGDGDVDGGAVTLDSPAFDGTDAESLIVSFNRWFVRRNPGQFDASRFRVLASGDDGQSWWEVSMLDADSPFWAPVSLDLAEALPPTGAMRLRLEVLDDNGGFGGDTLVEGLVDDFLVTRKRLECAPFNPPARQAPNGIGDTLQVGKSGSGLRLDWVSPAVDAGHDGADAYRVYRSESAAAGYGQVAGPTAEFHVFMDDLVSGPFGYYLITAENNGGTSGDEPAP</sequence>
<dbReference type="Pfam" id="PF00246">
    <property type="entry name" value="Peptidase_M14"/>
    <property type="match status" value="1"/>
</dbReference>
<dbReference type="Gene3D" id="2.60.40.10">
    <property type="entry name" value="Immunoglobulins"/>
    <property type="match status" value="1"/>
</dbReference>
<accession>A0A8J6XZ54</accession>
<feature type="domain" description="Peptidase M14" evidence="14">
    <location>
        <begin position="104"/>
        <end position="401"/>
    </location>
</feature>
<keyword evidence="8" id="KW-0862">Zinc</keyword>
<keyword evidence="5" id="KW-0479">Metal-binding</keyword>
<keyword evidence="6 13" id="KW-0732">Signal</keyword>
<evidence type="ECO:0000256" key="2">
    <source>
        <dbReference type="ARBA" id="ARBA00005988"/>
    </source>
</evidence>
<evidence type="ECO:0000256" key="12">
    <source>
        <dbReference type="PROSITE-ProRule" id="PRU01379"/>
    </source>
</evidence>
<dbReference type="GO" id="GO:0006508">
    <property type="term" value="P:proteolysis"/>
    <property type="evidence" value="ECO:0007669"/>
    <property type="project" value="UniProtKB-KW"/>
</dbReference>
<dbReference type="SUPFAM" id="SSF49899">
    <property type="entry name" value="Concanavalin A-like lectins/glucanases"/>
    <property type="match status" value="1"/>
</dbReference>
<dbReference type="PROSITE" id="PS52035">
    <property type="entry name" value="PEPTIDASE_M14"/>
    <property type="match status" value="1"/>
</dbReference>
<feature type="signal peptide" evidence="13">
    <location>
        <begin position="1"/>
        <end position="24"/>
    </location>
</feature>
<dbReference type="PANTHER" id="PTHR11705">
    <property type="entry name" value="PROTEASE FAMILY M14 CARBOXYPEPTIDASE A,B"/>
    <property type="match status" value="1"/>
</dbReference>
<keyword evidence="7" id="KW-0378">Hydrolase</keyword>
<evidence type="ECO:0000256" key="4">
    <source>
        <dbReference type="ARBA" id="ARBA00022670"/>
    </source>
</evidence>
<dbReference type="CDD" id="cd03859">
    <property type="entry name" value="M14_CPT"/>
    <property type="match status" value="1"/>
</dbReference>
<evidence type="ECO:0000256" key="6">
    <source>
        <dbReference type="ARBA" id="ARBA00022729"/>
    </source>
</evidence>
<evidence type="ECO:0000256" key="13">
    <source>
        <dbReference type="SAM" id="SignalP"/>
    </source>
</evidence>
<name>A0A8J6XZ54_9BACT</name>
<evidence type="ECO:0000256" key="3">
    <source>
        <dbReference type="ARBA" id="ARBA00022645"/>
    </source>
</evidence>